<reference evidence="1 2" key="1">
    <citation type="journal article" date="2022" name="Hortic Res">
        <title>A haplotype resolved chromosomal level avocado genome allows analysis of novel avocado genes.</title>
        <authorList>
            <person name="Nath O."/>
            <person name="Fletcher S.J."/>
            <person name="Hayward A."/>
            <person name="Shaw L.M."/>
            <person name="Masouleh A.K."/>
            <person name="Furtado A."/>
            <person name="Henry R.J."/>
            <person name="Mitter N."/>
        </authorList>
    </citation>
    <scope>NUCLEOTIDE SEQUENCE [LARGE SCALE GENOMIC DNA]</scope>
    <source>
        <strain evidence="2">cv. Hass</strain>
    </source>
</reference>
<dbReference type="Proteomes" id="UP001234297">
    <property type="component" value="Chromosome 2"/>
</dbReference>
<accession>A0ACC2MM90</accession>
<dbReference type="EMBL" id="CM056810">
    <property type="protein sequence ID" value="KAJ8646733.1"/>
    <property type="molecule type" value="Genomic_DNA"/>
</dbReference>
<organism evidence="1 2">
    <name type="scientific">Persea americana</name>
    <name type="common">Avocado</name>
    <dbReference type="NCBI Taxonomy" id="3435"/>
    <lineage>
        <taxon>Eukaryota</taxon>
        <taxon>Viridiplantae</taxon>
        <taxon>Streptophyta</taxon>
        <taxon>Embryophyta</taxon>
        <taxon>Tracheophyta</taxon>
        <taxon>Spermatophyta</taxon>
        <taxon>Magnoliopsida</taxon>
        <taxon>Magnoliidae</taxon>
        <taxon>Laurales</taxon>
        <taxon>Lauraceae</taxon>
        <taxon>Persea</taxon>
    </lineage>
</organism>
<proteinExistence type="predicted"/>
<sequence length="114" mass="12906">MKKCGCQNSRGKSCSVPRTGFFVLVVRGSTRFRSLRGWGISEFARNFQNRFPSNVFMSLSLPYEFSAKTNRKSCCFVLSILRLFSSSQVFVGVIEQRSLGFFVRETLVSPILGE</sequence>
<keyword evidence="2" id="KW-1185">Reference proteome</keyword>
<comment type="caution">
    <text evidence="1">The sequence shown here is derived from an EMBL/GenBank/DDBJ whole genome shotgun (WGS) entry which is preliminary data.</text>
</comment>
<evidence type="ECO:0000313" key="2">
    <source>
        <dbReference type="Proteomes" id="UP001234297"/>
    </source>
</evidence>
<gene>
    <name evidence="1" type="ORF">MRB53_008481</name>
</gene>
<evidence type="ECO:0000313" key="1">
    <source>
        <dbReference type="EMBL" id="KAJ8646733.1"/>
    </source>
</evidence>
<protein>
    <submittedName>
        <fullName evidence="1">Uncharacterized protein</fullName>
    </submittedName>
</protein>
<name>A0ACC2MM90_PERAE</name>